<evidence type="ECO:0008006" key="3">
    <source>
        <dbReference type="Google" id="ProtNLM"/>
    </source>
</evidence>
<sequence length="153" mass="16705">MFGRGSRATIVRAMTGWPGRAAAGIMSPLPVERHGPPAVAFARRLSATRDDMTIEPLETIFRSDDTDLLVRAWLRIPGERVPSSVLANMDVAARAFGSDPLMQTVFFLSVSYGLDSREIADQLGLSRRRSRAVLRRAIAQLDRAARQSVAAGL</sequence>
<dbReference type="Gene3D" id="1.10.10.10">
    <property type="entry name" value="Winged helix-like DNA-binding domain superfamily/Winged helix DNA-binding domain"/>
    <property type="match status" value="1"/>
</dbReference>
<reference evidence="1" key="1">
    <citation type="submission" date="2023-07" db="EMBL/GenBank/DDBJ databases">
        <authorList>
            <person name="Kim M."/>
        </authorList>
    </citation>
    <scope>NUCLEOTIDE SEQUENCE</scope>
    <source>
        <strain evidence="1">BIUV-7</strain>
    </source>
</reference>
<dbReference type="Proteomes" id="UP001169764">
    <property type="component" value="Unassembled WGS sequence"/>
</dbReference>
<accession>A0ABT8YAP2</accession>
<dbReference type="SUPFAM" id="SSF88659">
    <property type="entry name" value="Sigma3 and sigma4 domains of RNA polymerase sigma factors"/>
    <property type="match status" value="1"/>
</dbReference>
<organism evidence="1 2">
    <name type="scientific">Sphingomonas natans</name>
    <dbReference type="NCBI Taxonomy" id="3063330"/>
    <lineage>
        <taxon>Bacteria</taxon>
        <taxon>Pseudomonadati</taxon>
        <taxon>Pseudomonadota</taxon>
        <taxon>Alphaproteobacteria</taxon>
        <taxon>Sphingomonadales</taxon>
        <taxon>Sphingomonadaceae</taxon>
        <taxon>Sphingomonas</taxon>
    </lineage>
</organism>
<protein>
    <recommendedName>
        <fullName evidence="3">RNA polymerase sigma factor 70 region 4 type 2 domain-containing protein</fullName>
    </recommendedName>
</protein>
<evidence type="ECO:0000313" key="2">
    <source>
        <dbReference type="Proteomes" id="UP001169764"/>
    </source>
</evidence>
<proteinExistence type="predicted"/>
<dbReference type="InterPro" id="IPR036388">
    <property type="entry name" value="WH-like_DNA-bd_sf"/>
</dbReference>
<dbReference type="EMBL" id="JAUOTP010000005">
    <property type="protein sequence ID" value="MDO6415385.1"/>
    <property type="molecule type" value="Genomic_DNA"/>
</dbReference>
<gene>
    <name evidence="1" type="ORF">Q4F19_13410</name>
</gene>
<keyword evidence="2" id="KW-1185">Reference proteome</keyword>
<dbReference type="RefSeq" id="WP_303543358.1">
    <property type="nucleotide sequence ID" value="NZ_JAUOTP010000005.1"/>
</dbReference>
<evidence type="ECO:0000313" key="1">
    <source>
        <dbReference type="EMBL" id="MDO6415385.1"/>
    </source>
</evidence>
<name>A0ABT8YAP2_9SPHN</name>
<dbReference type="InterPro" id="IPR013324">
    <property type="entry name" value="RNA_pol_sigma_r3/r4-like"/>
</dbReference>
<comment type="caution">
    <text evidence="1">The sequence shown here is derived from an EMBL/GenBank/DDBJ whole genome shotgun (WGS) entry which is preliminary data.</text>
</comment>